<keyword evidence="3" id="KW-1185">Reference proteome</keyword>
<dbReference type="Pfam" id="PF18942">
    <property type="entry name" value="DUF5689"/>
    <property type="match status" value="1"/>
</dbReference>
<dbReference type="Proteomes" id="UP000220133">
    <property type="component" value="Chromosome"/>
</dbReference>
<evidence type="ECO:0000259" key="1">
    <source>
        <dbReference type="Pfam" id="PF18942"/>
    </source>
</evidence>
<dbReference type="KEGG" id="cbae:COR50_16745"/>
<reference evidence="2 3" key="1">
    <citation type="submission" date="2017-10" db="EMBL/GenBank/DDBJ databases">
        <title>Paenichitinophaga pekingensis gen. nov., sp. nov., isolated from activated sludge.</title>
        <authorList>
            <person name="Jin D."/>
            <person name="Kong X."/>
            <person name="Deng Y."/>
            <person name="Bai Z."/>
        </authorList>
    </citation>
    <scope>NUCLEOTIDE SEQUENCE [LARGE SCALE GENOMIC DNA]</scope>
    <source>
        <strain evidence="2 3">13</strain>
    </source>
</reference>
<dbReference type="Gene3D" id="2.60.120.260">
    <property type="entry name" value="Galactose-binding domain-like"/>
    <property type="match status" value="1"/>
</dbReference>
<evidence type="ECO:0000313" key="2">
    <source>
        <dbReference type="EMBL" id="ATL48679.1"/>
    </source>
</evidence>
<proteinExistence type="predicted"/>
<protein>
    <recommendedName>
        <fullName evidence="1">DUF5689 domain-containing protein</fullName>
    </recommendedName>
</protein>
<dbReference type="AlphaFoldDB" id="A0A291QXC3"/>
<dbReference type="InterPro" id="IPR043744">
    <property type="entry name" value="DUF5689"/>
</dbReference>
<dbReference type="PROSITE" id="PS51257">
    <property type="entry name" value="PROKAR_LIPOPROTEIN"/>
    <property type="match status" value="1"/>
</dbReference>
<organism evidence="2 3">
    <name type="scientific">Chitinophaga caeni</name>
    <dbReference type="NCBI Taxonomy" id="2029983"/>
    <lineage>
        <taxon>Bacteria</taxon>
        <taxon>Pseudomonadati</taxon>
        <taxon>Bacteroidota</taxon>
        <taxon>Chitinophagia</taxon>
        <taxon>Chitinophagales</taxon>
        <taxon>Chitinophagaceae</taxon>
        <taxon>Chitinophaga</taxon>
    </lineage>
</organism>
<evidence type="ECO:0000313" key="3">
    <source>
        <dbReference type="Proteomes" id="UP000220133"/>
    </source>
</evidence>
<dbReference type="EMBL" id="CP023777">
    <property type="protein sequence ID" value="ATL48679.1"/>
    <property type="molecule type" value="Genomic_DNA"/>
</dbReference>
<dbReference type="OrthoDB" id="1111074at2"/>
<name>A0A291QXC3_9BACT</name>
<gene>
    <name evidence="2" type="ORF">COR50_16745</name>
</gene>
<accession>A0A291QXC3</accession>
<sequence>MNKKFWLITAISACIGLAACMKEYDNPAIGQPSPYISIEVLRQQYKGNDLILTEAAMIGAKTIRGVVISDTAGHNFPAGVFVVQDDSKGKMRGITLVQENNSPVNVSIGDSVIVNIVNTRMVNNRGSLQIVGVKPGNINKLSGGAEVKVSSITLSQLGADFDNFESTLVQFNADIFPEAAPGTKYSGVNGLSDGLDSTISLLTLNTAKFANNSVPVSATFKGIPTIQNESGTQRDSTAAKYIVMRTIQDVQFASGKLYNTFPEDFESPNASEKGSYASKAIDLKTGNWTLNQAILGTTKDRDRFNPAGKQCIRMQQNLSYNTFVQMNFDLPNGASKVTLSYGSYYNDASSSWVLEASTDGGTTWTAVSDTISNASSQAKVATIMLDIQVPVRFRVTKIGLGPTNGTTILNGRLSIEDIAIYERIPG</sequence>
<dbReference type="RefSeq" id="WP_098195052.1">
    <property type="nucleotide sequence ID" value="NZ_CP023777.1"/>
</dbReference>
<feature type="domain" description="DUF5689" evidence="1">
    <location>
        <begin position="35"/>
        <end position="250"/>
    </location>
</feature>